<evidence type="ECO:0000313" key="2">
    <source>
        <dbReference type="Proteomes" id="UP000709295"/>
    </source>
</evidence>
<feature type="non-terminal residue" evidence="1">
    <location>
        <position position="151"/>
    </location>
</feature>
<proteinExistence type="predicted"/>
<comment type="caution">
    <text evidence="1">The sequence shown here is derived from an EMBL/GenBank/DDBJ whole genome shotgun (WGS) entry which is preliminary data.</text>
</comment>
<dbReference type="Proteomes" id="UP000709295">
    <property type="component" value="Unassembled WGS sequence"/>
</dbReference>
<sequence>CCNYLTKQQKRVDYQVAVAALKICEERERNESLPLGEHDGFTLARGSYCYSSCACTLLPLGDAIRQLTISDEYSCRLVNASADQTEPKFQAVSFLDGYIFRPDELENVNLYEFTMCYFQTKNDNGSSKLGFIDGRPLAPIGWGKGTSLLFL</sequence>
<dbReference type="EMBL" id="JAENGY010001707">
    <property type="protein sequence ID" value="KAG6947452.1"/>
    <property type="molecule type" value="Genomic_DNA"/>
</dbReference>
<organism evidence="1 2">
    <name type="scientific">Phytophthora aleatoria</name>
    <dbReference type="NCBI Taxonomy" id="2496075"/>
    <lineage>
        <taxon>Eukaryota</taxon>
        <taxon>Sar</taxon>
        <taxon>Stramenopiles</taxon>
        <taxon>Oomycota</taxon>
        <taxon>Peronosporomycetes</taxon>
        <taxon>Peronosporales</taxon>
        <taxon>Peronosporaceae</taxon>
        <taxon>Phytophthora</taxon>
    </lineage>
</organism>
<evidence type="ECO:0000313" key="1">
    <source>
        <dbReference type="EMBL" id="KAG6947452.1"/>
    </source>
</evidence>
<dbReference type="AlphaFoldDB" id="A0A8J5IZB6"/>
<gene>
    <name evidence="1" type="ORF">JG688_00015553</name>
</gene>
<accession>A0A8J5IZB6</accession>
<protein>
    <submittedName>
        <fullName evidence="1">Uncharacterized protein</fullName>
    </submittedName>
</protein>
<keyword evidence="2" id="KW-1185">Reference proteome</keyword>
<reference evidence="1" key="1">
    <citation type="submission" date="2021-01" db="EMBL/GenBank/DDBJ databases">
        <title>Phytophthora aleatoria, a newly-described species from Pinus radiata is distinct from Phytophthora cactorum isolates based on comparative genomics.</title>
        <authorList>
            <person name="Mcdougal R."/>
            <person name="Panda P."/>
            <person name="Williams N."/>
            <person name="Studholme D.J."/>
        </authorList>
    </citation>
    <scope>NUCLEOTIDE SEQUENCE</scope>
    <source>
        <strain evidence="1">NZFS 4037</strain>
    </source>
</reference>
<name>A0A8J5IZB6_9STRA</name>